<accession>A0A3M9NR89</accession>
<name>A0A3M9NR89_9BACT</name>
<organism evidence="2 3">
    <name type="scientific">Hanamia caeni</name>
    <dbReference type="NCBI Taxonomy" id="2294116"/>
    <lineage>
        <taxon>Bacteria</taxon>
        <taxon>Pseudomonadati</taxon>
        <taxon>Bacteroidota</taxon>
        <taxon>Chitinophagia</taxon>
        <taxon>Chitinophagales</taxon>
        <taxon>Chitinophagaceae</taxon>
        <taxon>Hanamia</taxon>
    </lineage>
</organism>
<sequence>MNKPLYQFFANDHRRIDELLDNATADMKSVKEEYYHRFRTGLLKHIKMEEKILFPAAQKANGNVALPLAAKLRLDHGALTALMVVPPTPDVIKVLYYVLEKHDLLEEEAGGMYDVCEKLTEGETAGLLQQLEEATEVPVHPYNTAGYAVDVAKRTLLRAGFDFDSIVASSV</sequence>
<reference evidence="2 3" key="1">
    <citation type="submission" date="2018-11" db="EMBL/GenBank/DDBJ databases">
        <title>Draft genome sequence of Ferruginibacter sp. BO-59.</title>
        <authorList>
            <person name="Im W.T."/>
        </authorList>
    </citation>
    <scope>NUCLEOTIDE SEQUENCE [LARGE SCALE GENOMIC DNA]</scope>
    <source>
        <strain evidence="2 3">BO-59</strain>
    </source>
</reference>
<dbReference type="InterPro" id="IPR012312">
    <property type="entry name" value="Hemerythrin-like"/>
</dbReference>
<dbReference type="RefSeq" id="WP_123119131.1">
    <property type="nucleotide sequence ID" value="NZ_RJJR01000001.1"/>
</dbReference>
<evidence type="ECO:0000313" key="2">
    <source>
        <dbReference type="EMBL" id="RNI40240.1"/>
    </source>
</evidence>
<dbReference type="AlphaFoldDB" id="A0A3M9NR89"/>
<gene>
    <name evidence="2" type="ORF">EFY79_02785</name>
</gene>
<dbReference type="Pfam" id="PF01814">
    <property type="entry name" value="Hemerythrin"/>
    <property type="match status" value="1"/>
</dbReference>
<comment type="caution">
    <text evidence="2">The sequence shown here is derived from an EMBL/GenBank/DDBJ whole genome shotgun (WGS) entry which is preliminary data.</text>
</comment>
<feature type="domain" description="Hemerythrin-like" evidence="1">
    <location>
        <begin position="6"/>
        <end position="82"/>
    </location>
</feature>
<dbReference type="OrthoDB" id="668193at2"/>
<evidence type="ECO:0000313" key="3">
    <source>
        <dbReference type="Proteomes" id="UP000267223"/>
    </source>
</evidence>
<dbReference type="EMBL" id="RJJR01000001">
    <property type="protein sequence ID" value="RNI40240.1"/>
    <property type="molecule type" value="Genomic_DNA"/>
</dbReference>
<protein>
    <submittedName>
        <fullName evidence="2">Hemerythrin domain-containing protein</fullName>
    </submittedName>
</protein>
<evidence type="ECO:0000259" key="1">
    <source>
        <dbReference type="Pfam" id="PF01814"/>
    </source>
</evidence>
<dbReference type="Proteomes" id="UP000267223">
    <property type="component" value="Unassembled WGS sequence"/>
</dbReference>
<keyword evidence="3" id="KW-1185">Reference proteome</keyword>
<dbReference type="Gene3D" id="1.20.120.520">
    <property type="entry name" value="nmb1532 protein domain like"/>
    <property type="match status" value="1"/>
</dbReference>
<proteinExistence type="predicted"/>